<dbReference type="Proteomes" id="UP000611215">
    <property type="component" value="Unassembled WGS sequence"/>
</dbReference>
<protein>
    <submittedName>
        <fullName evidence="2">DUF3298 domain-containing protein</fullName>
    </submittedName>
</protein>
<reference evidence="2 3" key="1">
    <citation type="submission" date="2020-11" db="EMBL/GenBank/DDBJ databases">
        <title>Winogradskyella marina sp. nov., isolated from marine sediment.</title>
        <authorList>
            <person name="Bo J."/>
            <person name="Wang S."/>
            <person name="Song X."/>
            <person name="Du Z."/>
        </authorList>
    </citation>
    <scope>NUCLEOTIDE SEQUENCE [LARGE SCALE GENOMIC DNA]</scope>
    <source>
        <strain evidence="2 3">F6397</strain>
    </source>
</reference>
<dbReference type="InterPro" id="IPR021729">
    <property type="entry name" value="DUF3298"/>
</dbReference>
<dbReference type="Pfam" id="PF11738">
    <property type="entry name" value="DUF3298"/>
    <property type="match status" value="1"/>
</dbReference>
<name>A0ABS0EKF1_9FLAO</name>
<dbReference type="Gene3D" id="3.30.565.40">
    <property type="entry name" value="Fervidobacterium nodosum Rt17-B1 like"/>
    <property type="match status" value="1"/>
</dbReference>
<dbReference type="InterPro" id="IPR037126">
    <property type="entry name" value="PdaC/RsiV-like_sf"/>
</dbReference>
<dbReference type="Gene3D" id="3.90.640.20">
    <property type="entry name" value="Heat-shock cognate protein, ATPase"/>
    <property type="match status" value="1"/>
</dbReference>
<dbReference type="RefSeq" id="WP_195872153.1">
    <property type="nucleotide sequence ID" value="NZ_JADOET010000012.1"/>
</dbReference>
<gene>
    <name evidence="2" type="ORF">ITJ86_13355</name>
</gene>
<comment type="caution">
    <text evidence="2">The sequence shown here is derived from an EMBL/GenBank/DDBJ whole genome shotgun (WGS) entry which is preliminary data.</text>
</comment>
<sequence length="292" mass="34674">MKYSYILILILLFSNCKNDQRDANYTNPEVIEDAQPTIEDTIQFKDADIKPLDKSLKIELKQKQLVEKKDESEELEILIINKNYLVEKEDYTINFKYPVLNESFNLTNKNFNDFINDYYVNITKTEQEILANKLLCDSIEAKTFREERFIDYKIYNVNDRLISVLFYKENFYSGAMHPSYSFDGFNYDLLNGVFMSYNNFFNQDSEEELVEILNENINKQIGKGELYYECWEISLDDFMARKNNFVLNDNYVEFYFDDCVICPSYTGTYSIELPLVDLLSVLKKYDTNPIDF</sequence>
<evidence type="ECO:0000313" key="2">
    <source>
        <dbReference type="EMBL" id="MBF8150894.1"/>
    </source>
</evidence>
<organism evidence="2 3">
    <name type="scientific">Winogradskyella marina</name>
    <dbReference type="NCBI Taxonomy" id="2785530"/>
    <lineage>
        <taxon>Bacteria</taxon>
        <taxon>Pseudomonadati</taxon>
        <taxon>Bacteroidota</taxon>
        <taxon>Flavobacteriia</taxon>
        <taxon>Flavobacteriales</taxon>
        <taxon>Flavobacteriaceae</taxon>
        <taxon>Winogradskyella</taxon>
    </lineage>
</organism>
<dbReference type="EMBL" id="JADOET010000012">
    <property type="protein sequence ID" value="MBF8150894.1"/>
    <property type="molecule type" value="Genomic_DNA"/>
</dbReference>
<feature type="domain" description="DUF3298" evidence="1">
    <location>
        <begin position="199"/>
        <end position="274"/>
    </location>
</feature>
<evidence type="ECO:0000259" key="1">
    <source>
        <dbReference type="Pfam" id="PF11738"/>
    </source>
</evidence>
<proteinExistence type="predicted"/>
<evidence type="ECO:0000313" key="3">
    <source>
        <dbReference type="Proteomes" id="UP000611215"/>
    </source>
</evidence>
<accession>A0ABS0EKF1</accession>
<keyword evidence="3" id="KW-1185">Reference proteome</keyword>